<dbReference type="RefSeq" id="WP_147599385.1">
    <property type="nucleotide sequence ID" value="NZ_BAABXP010000001.1"/>
</dbReference>
<keyword evidence="7 8" id="KW-0472">Membrane</keyword>
<gene>
    <name evidence="10" type="ORF">ABID24_001141</name>
</gene>
<comment type="similarity">
    <text evidence="2">Belongs to the amino acid-polyamine-organocation (APC) superfamily. Spore germination protein (SGP) (TC 2.A.3.9) family.</text>
</comment>
<name>A0ABV2M0J5_9FIRM</name>
<comment type="subcellular location">
    <subcellularLocation>
        <location evidence="1">Membrane</location>
        <topology evidence="1">Multi-pass membrane protein</topology>
    </subcellularLocation>
</comment>
<keyword evidence="6 8" id="KW-1133">Transmembrane helix</keyword>
<evidence type="ECO:0000256" key="3">
    <source>
        <dbReference type="ARBA" id="ARBA00022448"/>
    </source>
</evidence>
<reference evidence="10 11" key="1">
    <citation type="submission" date="2024-06" db="EMBL/GenBank/DDBJ databases">
        <title>Genomic Encyclopedia of Type Strains, Phase IV (KMG-IV): sequencing the most valuable type-strain genomes for metagenomic binning, comparative biology and taxonomic classification.</title>
        <authorList>
            <person name="Goeker M."/>
        </authorList>
    </citation>
    <scope>NUCLEOTIDE SEQUENCE [LARGE SCALE GENOMIC DNA]</scope>
    <source>
        <strain evidence="10 11">DSM 29492</strain>
    </source>
</reference>
<keyword evidence="3" id="KW-0813">Transport</keyword>
<dbReference type="PANTHER" id="PTHR34975">
    <property type="entry name" value="SPORE GERMINATION PROTEIN A2"/>
    <property type="match status" value="1"/>
</dbReference>
<dbReference type="EMBL" id="JBEPMJ010000006">
    <property type="protein sequence ID" value="MET3749906.1"/>
    <property type="molecule type" value="Genomic_DNA"/>
</dbReference>
<organism evidence="10 11">
    <name type="scientific">Blautia caecimuris</name>
    <dbReference type="NCBI Taxonomy" id="1796615"/>
    <lineage>
        <taxon>Bacteria</taxon>
        <taxon>Bacillati</taxon>
        <taxon>Bacillota</taxon>
        <taxon>Clostridia</taxon>
        <taxon>Lachnospirales</taxon>
        <taxon>Lachnospiraceae</taxon>
        <taxon>Blautia</taxon>
    </lineage>
</organism>
<dbReference type="PANTHER" id="PTHR34975:SF2">
    <property type="entry name" value="SPORE GERMINATION PROTEIN A2"/>
    <property type="match status" value="1"/>
</dbReference>
<evidence type="ECO:0000259" key="9">
    <source>
        <dbReference type="Pfam" id="PF25198"/>
    </source>
</evidence>
<evidence type="ECO:0000256" key="5">
    <source>
        <dbReference type="ARBA" id="ARBA00022692"/>
    </source>
</evidence>
<dbReference type="Pfam" id="PF25198">
    <property type="entry name" value="Spore_GerAC_N"/>
    <property type="match status" value="1"/>
</dbReference>
<evidence type="ECO:0000256" key="6">
    <source>
        <dbReference type="ARBA" id="ARBA00022989"/>
    </source>
</evidence>
<dbReference type="InterPro" id="IPR057336">
    <property type="entry name" value="GerAC_N"/>
</dbReference>
<dbReference type="Proteomes" id="UP001549106">
    <property type="component" value="Unassembled WGS sequence"/>
</dbReference>
<feature type="transmembrane region" description="Helical" evidence="8">
    <location>
        <begin position="182"/>
        <end position="202"/>
    </location>
</feature>
<feature type="transmembrane region" description="Helical" evidence="8">
    <location>
        <begin position="41"/>
        <end position="59"/>
    </location>
</feature>
<evidence type="ECO:0000256" key="1">
    <source>
        <dbReference type="ARBA" id="ARBA00004141"/>
    </source>
</evidence>
<feature type="transmembrane region" description="Helical" evidence="8">
    <location>
        <begin position="357"/>
        <end position="376"/>
    </location>
</feature>
<keyword evidence="11" id="KW-1185">Reference proteome</keyword>
<evidence type="ECO:0000313" key="10">
    <source>
        <dbReference type="EMBL" id="MET3749906.1"/>
    </source>
</evidence>
<evidence type="ECO:0000256" key="4">
    <source>
        <dbReference type="ARBA" id="ARBA00022544"/>
    </source>
</evidence>
<feature type="domain" description="Spore germination protein N-terminal" evidence="9">
    <location>
        <begin position="376"/>
        <end position="542"/>
    </location>
</feature>
<evidence type="ECO:0000256" key="2">
    <source>
        <dbReference type="ARBA" id="ARBA00007998"/>
    </source>
</evidence>
<keyword evidence="5 8" id="KW-0812">Transmembrane</keyword>
<evidence type="ECO:0000256" key="8">
    <source>
        <dbReference type="SAM" id="Phobius"/>
    </source>
</evidence>
<accession>A0ABV2M0J5</accession>
<dbReference type="Pfam" id="PF03845">
    <property type="entry name" value="Spore_permease"/>
    <property type="match status" value="1"/>
</dbReference>
<feature type="transmembrane region" description="Helical" evidence="8">
    <location>
        <begin position="268"/>
        <end position="289"/>
    </location>
</feature>
<sequence>MKFAENNRISHRQLYRQMVLAFLAPFLLCLPGENRVTGISGIVGVAAALVLLVIYSFFLRRLTPWYTDPIKTFGAAGGRIIGVFFLSYVALTGAYLLDLMDELVPAVLITGIPGIVISFLAAAVCSFGTHKGMQRRGRMAEVSGGLLLGGVLLMMVLCLWQITPEYFTEMTEASVLQGKEVLKSCYGILAAFSGIGLLPFLLKDVEKRGTAGKPVVLGIVTLGGILMGMLVLIPSVLGWQRFRNEAYPVLPLLAGADLPGNVLARFDVLWMGFLLYSLLFALGSLFHYGHRILDRTRMGSGKLWLPAVIFGLSLIKFQGTGIRQIFDFYLSRIFVPGLLLIQVFMALRGKRRRQKKVALAAGLCFVVFFSGCAAIEPEKRMYPLALGVNSEESEFSLIYGMPDLPQATGQEKQEESGSEAVLSITGSDFYEIERIYDRSQEKYLDMSHLQVIIMGDRLLEGEGWKIFMEYLKEEPFVGENVYIFRTEDPEAVLSRESGGTSAGEYLTGLLENRLPSQQKDGVTLRQAYHQWYESGALVEIPRIIMENGELQVYLEKS</sequence>
<proteinExistence type="inferred from homology"/>
<feature type="transmembrane region" description="Helical" evidence="8">
    <location>
        <begin position="301"/>
        <end position="319"/>
    </location>
</feature>
<feature type="transmembrane region" description="Helical" evidence="8">
    <location>
        <begin position="139"/>
        <end position="162"/>
    </location>
</feature>
<evidence type="ECO:0000256" key="7">
    <source>
        <dbReference type="ARBA" id="ARBA00023136"/>
    </source>
</evidence>
<keyword evidence="4" id="KW-0309">Germination</keyword>
<feature type="transmembrane region" description="Helical" evidence="8">
    <location>
        <begin position="103"/>
        <end position="127"/>
    </location>
</feature>
<feature type="transmembrane region" description="Helical" evidence="8">
    <location>
        <begin position="214"/>
        <end position="237"/>
    </location>
</feature>
<comment type="caution">
    <text evidence="10">The sequence shown here is derived from an EMBL/GenBank/DDBJ whole genome shotgun (WGS) entry which is preliminary data.</text>
</comment>
<dbReference type="InterPro" id="IPR004761">
    <property type="entry name" value="Spore_GerAB"/>
</dbReference>
<feature type="transmembrane region" description="Helical" evidence="8">
    <location>
        <begin position="325"/>
        <end position="345"/>
    </location>
</feature>
<feature type="transmembrane region" description="Helical" evidence="8">
    <location>
        <begin position="80"/>
        <end position="97"/>
    </location>
</feature>
<protein>
    <recommendedName>
        <fullName evidence="9">Spore germination protein N-terminal domain-containing protein</fullName>
    </recommendedName>
</protein>
<evidence type="ECO:0000313" key="11">
    <source>
        <dbReference type="Proteomes" id="UP001549106"/>
    </source>
</evidence>